<proteinExistence type="predicted"/>
<gene>
    <name evidence="2" type="primary">wgaF</name>
    <name evidence="2" type="ORF">GCM10010987_72860</name>
</gene>
<comment type="caution">
    <text evidence="2">The sequence shown here is derived from an EMBL/GenBank/DDBJ whole genome shotgun (WGS) entry which is preliminary data.</text>
</comment>
<dbReference type="Proteomes" id="UP000625079">
    <property type="component" value="Unassembled WGS sequence"/>
</dbReference>
<protein>
    <recommendedName>
        <fullName evidence="4">Asl1-like glycosyl hydrolase catalytic domain-containing protein</fullName>
    </recommendedName>
</protein>
<feature type="chain" id="PRO_5041693982" description="Asl1-like glycosyl hydrolase catalytic domain-containing protein" evidence="1">
    <location>
        <begin position="29"/>
        <end position="379"/>
    </location>
</feature>
<name>A0AA87WFM6_9BRAD</name>
<feature type="signal peptide" evidence="1">
    <location>
        <begin position="1"/>
        <end position="28"/>
    </location>
</feature>
<organism evidence="2 3">
    <name type="scientific">Bradyrhizobium guangdongense</name>
    <dbReference type="NCBI Taxonomy" id="1325090"/>
    <lineage>
        <taxon>Bacteria</taxon>
        <taxon>Pseudomonadati</taxon>
        <taxon>Pseudomonadota</taxon>
        <taxon>Alphaproteobacteria</taxon>
        <taxon>Hyphomicrobiales</taxon>
        <taxon>Nitrobacteraceae</taxon>
        <taxon>Bradyrhizobium</taxon>
    </lineage>
</organism>
<dbReference type="InterPro" id="IPR017853">
    <property type="entry name" value="GH"/>
</dbReference>
<dbReference type="AlphaFoldDB" id="A0AA87WFM6"/>
<dbReference type="EMBL" id="BMHC01000028">
    <property type="protein sequence ID" value="GGI33131.1"/>
    <property type="molecule type" value="Genomic_DNA"/>
</dbReference>
<keyword evidence="1" id="KW-0732">Signal</keyword>
<evidence type="ECO:0008006" key="4">
    <source>
        <dbReference type="Google" id="ProtNLM"/>
    </source>
</evidence>
<reference evidence="2" key="2">
    <citation type="submission" date="2022-12" db="EMBL/GenBank/DDBJ databases">
        <authorList>
            <person name="Sun Q."/>
            <person name="Zhou Y."/>
        </authorList>
    </citation>
    <scope>NUCLEOTIDE SEQUENCE</scope>
    <source>
        <strain evidence="2">CGMCC 1.15034</strain>
    </source>
</reference>
<dbReference type="SUPFAM" id="SSF51445">
    <property type="entry name" value="(Trans)glycosidases"/>
    <property type="match status" value="1"/>
</dbReference>
<dbReference type="Gene3D" id="3.20.20.80">
    <property type="entry name" value="Glycosidases"/>
    <property type="match status" value="1"/>
</dbReference>
<evidence type="ECO:0000256" key="1">
    <source>
        <dbReference type="SAM" id="SignalP"/>
    </source>
</evidence>
<evidence type="ECO:0000313" key="2">
    <source>
        <dbReference type="EMBL" id="GGI33131.1"/>
    </source>
</evidence>
<reference evidence="2" key="1">
    <citation type="journal article" date="2014" name="Int. J. Syst. Evol. Microbiol.">
        <title>Complete genome sequence of Corynebacterium casei LMG S-19264T (=DSM 44701T), isolated from a smear-ripened cheese.</title>
        <authorList>
            <consortium name="US DOE Joint Genome Institute (JGI-PGF)"/>
            <person name="Walter F."/>
            <person name="Albersmeier A."/>
            <person name="Kalinowski J."/>
            <person name="Ruckert C."/>
        </authorList>
    </citation>
    <scope>NUCLEOTIDE SEQUENCE</scope>
    <source>
        <strain evidence="2">CGMCC 1.15034</strain>
    </source>
</reference>
<accession>A0AA87WFM6</accession>
<sequence length="379" mass="41860">MHAMNRMRVPHVALFAALGLFLSTDIQAAAAQARDVLRGVDFVRPIQFSVEEQNAKLSELQSAGVQIIRFGMYAQDEDKNLDFIKRAQAHRISAVLILHGLYTPGAPERPFRPKEFPGMWPGPPLSALDPERSAQYFQDLLGKLDASGLTLAGLELENEINMAGNDPDFRLPGGGRVLGLADLSSDPEGQQVAKGYLQYLKVLEALKQARDRSRLNKRTPLLPTSLVDIEQEGPWPTPKPYDGVSIGAIMAFLRAHGLDRLVDAYNLHTYPWGDHPGDKASAVHRMRALRALVDPICSASGKPCWITEWGFAYASRACPTPEEKDHALLVQEMMGDFAQLAREGRLTGLIYYSWTGDPQFDLTRCGSVSEAGRRVLAPF</sequence>
<evidence type="ECO:0000313" key="3">
    <source>
        <dbReference type="Proteomes" id="UP000625079"/>
    </source>
</evidence>